<keyword evidence="3" id="KW-0132">Cell division</keyword>
<reference evidence="8 9" key="1">
    <citation type="journal article" date="2017" name="Nature">
        <title>The Apostasia genome and the evolution of orchids.</title>
        <authorList>
            <person name="Zhang G.Q."/>
            <person name="Liu K.W."/>
            <person name="Li Z."/>
            <person name="Lohaus R."/>
            <person name="Hsiao Y.Y."/>
            <person name="Niu S.C."/>
            <person name="Wang J.Y."/>
            <person name="Lin Y.C."/>
            <person name="Xu Q."/>
            <person name="Chen L.J."/>
            <person name="Yoshida K."/>
            <person name="Fujiwara S."/>
            <person name="Wang Z.W."/>
            <person name="Zhang Y.Q."/>
            <person name="Mitsuda N."/>
            <person name="Wang M."/>
            <person name="Liu G.H."/>
            <person name="Pecoraro L."/>
            <person name="Huang H.X."/>
            <person name="Xiao X.J."/>
            <person name="Lin M."/>
            <person name="Wu X.Y."/>
            <person name="Wu W.L."/>
            <person name="Chen Y.Y."/>
            <person name="Chang S.B."/>
            <person name="Sakamoto S."/>
            <person name="Ohme-Takagi M."/>
            <person name="Yagi M."/>
            <person name="Zeng S.J."/>
            <person name="Shen C.Y."/>
            <person name="Yeh C.M."/>
            <person name="Luo Y.B."/>
            <person name="Tsai W.C."/>
            <person name="Van de Peer Y."/>
            <person name="Liu Z.J."/>
        </authorList>
    </citation>
    <scope>NUCLEOTIDE SEQUENCE [LARGE SCALE GENOMIC DNA]</scope>
    <source>
        <strain evidence="9">cv. Shenzhen</strain>
        <tissue evidence="8">Stem</tissue>
    </source>
</reference>
<evidence type="ECO:0000256" key="3">
    <source>
        <dbReference type="ARBA" id="ARBA00022618"/>
    </source>
</evidence>
<evidence type="ECO:0000313" key="8">
    <source>
        <dbReference type="EMBL" id="PKA60896.1"/>
    </source>
</evidence>
<dbReference type="AlphaFoldDB" id="A0A2I0AZE1"/>
<evidence type="ECO:0000256" key="5">
    <source>
        <dbReference type="ARBA" id="ARBA00022829"/>
    </source>
</evidence>
<evidence type="ECO:0000256" key="6">
    <source>
        <dbReference type="ARBA" id="ARBA00023242"/>
    </source>
</evidence>
<comment type="similarity">
    <text evidence="2">Belongs to the SCC4/mau-2 family.</text>
</comment>
<dbReference type="Proteomes" id="UP000236161">
    <property type="component" value="Unassembled WGS sequence"/>
</dbReference>
<keyword evidence="4" id="KW-0498">Mitosis</keyword>
<keyword evidence="7" id="KW-0131">Cell cycle</keyword>
<sequence>MLQEQLRAATGIDSIEEMVGLEDRLLLATPPLDGEWLPRSAVYALVDLVVVMLGRPKGVFRECGKRIQSGMNLIHEELLKLGIGESQRELDIQHSDIAMAGQYLFLLMQFLENKVAVELTRSEFVEAQEALVQMRNWFVRFPTILQGCEYIIEMLRGHYAHSVGCFHEAVFHFLEATKLTESKSTQSMCQVYAAVSYICIGDAESSSQVILAQSQLESDYFLWFRQPVICCCNFCCIKDGLDP</sequence>
<dbReference type="GO" id="GO:0005634">
    <property type="term" value="C:nucleus"/>
    <property type="evidence" value="ECO:0007669"/>
    <property type="project" value="UniProtKB-SubCell"/>
</dbReference>
<protein>
    <submittedName>
        <fullName evidence="8">Uncharacterized protein</fullName>
    </submittedName>
</protein>
<evidence type="ECO:0000256" key="2">
    <source>
        <dbReference type="ARBA" id="ARBA00008585"/>
    </source>
</evidence>
<dbReference type="EMBL" id="KZ451935">
    <property type="protein sequence ID" value="PKA60896.1"/>
    <property type="molecule type" value="Genomic_DNA"/>
</dbReference>
<dbReference type="GO" id="GO:0051301">
    <property type="term" value="P:cell division"/>
    <property type="evidence" value="ECO:0007669"/>
    <property type="project" value="UniProtKB-KW"/>
</dbReference>
<keyword evidence="5" id="KW-0159">Chromosome partition</keyword>
<accession>A0A2I0AZE1</accession>
<dbReference type="GO" id="GO:0007059">
    <property type="term" value="P:chromosome segregation"/>
    <property type="evidence" value="ECO:0007669"/>
    <property type="project" value="UniProtKB-KW"/>
</dbReference>
<keyword evidence="9" id="KW-1185">Reference proteome</keyword>
<organism evidence="8 9">
    <name type="scientific">Apostasia shenzhenica</name>
    <dbReference type="NCBI Taxonomy" id="1088818"/>
    <lineage>
        <taxon>Eukaryota</taxon>
        <taxon>Viridiplantae</taxon>
        <taxon>Streptophyta</taxon>
        <taxon>Embryophyta</taxon>
        <taxon>Tracheophyta</taxon>
        <taxon>Spermatophyta</taxon>
        <taxon>Magnoliopsida</taxon>
        <taxon>Liliopsida</taxon>
        <taxon>Asparagales</taxon>
        <taxon>Orchidaceae</taxon>
        <taxon>Apostasioideae</taxon>
        <taxon>Apostasia</taxon>
    </lineage>
</organism>
<name>A0A2I0AZE1_9ASPA</name>
<evidence type="ECO:0000256" key="1">
    <source>
        <dbReference type="ARBA" id="ARBA00004123"/>
    </source>
</evidence>
<evidence type="ECO:0000256" key="4">
    <source>
        <dbReference type="ARBA" id="ARBA00022776"/>
    </source>
</evidence>
<evidence type="ECO:0000313" key="9">
    <source>
        <dbReference type="Proteomes" id="UP000236161"/>
    </source>
</evidence>
<proteinExistence type="inferred from homology"/>
<gene>
    <name evidence="8" type="ORF">AXF42_Ash006531</name>
</gene>
<dbReference type="GO" id="GO:0007064">
    <property type="term" value="P:mitotic sister chromatid cohesion"/>
    <property type="evidence" value="ECO:0007669"/>
    <property type="project" value="InterPro"/>
</dbReference>
<dbReference type="OrthoDB" id="5565328at2759"/>
<dbReference type="PANTHER" id="PTHR21394">
    <property type="entry name" value="MAU2 CHROMATID COHESION FACTOR HOMOLOG"/>
    <property type="match status" value="1"/>
</dbReference>
<comment type="subcellular location">
    <subcellularLocation>
        <location evidence="1">Nucleus</location>
    </subcellularLocation>
</comment>
<dbReference type="STRING" id="1088818.A0A2I0AZE1"/>
<evidence type="ECO:0000256" key="7">
    <source>
        <dbReference type="ARBA" id="ARBA00023306"/>
    </source>
</evidence>
<keyword evidence="6" id="KW-0539">Nucleus</keyword>
<dbReference type="InterPro" id="IPR019440">
    <property type="entry name" value="MAU2"/>
</dbReference>